<dbReference type="EMBL" id="JBEZAE010000051">
    <property type="protein sequence ID" value="MEU7075927.1"/>
    <property type="molecule type" value="Genomic_DNA"/>
</dbReference>
<dbReference type="InterPro" id="IPR008778">
    <property type="entry name" value="Pirin_C_dom"/>
</dbReference>
<feature type="domain" description="Pirin C-terminal" evidence="5">
    <location>
        <begin position="210"/>
        <end position="311"/>
    </location>
</feature>
<proteinExistence type="inferred from homology"/>
<dbReference type="Pfam" id="PF05726">
    <property type="entry name" value="Pirin_C"/>
    <property type="match status" value="1"/>
</dbReference>
<protein>
    <submittedName>
        <fullName evidence="6">Pirin-like C-terminal cupin domain-containing protein</fullName>
    </submittedName>
</protein>
<feature type="domain" description="Pirin N-terminal" evidence="4">
    <location>
        <begin position="50"/>
        <end position="155"/>
    </location>
</feature>
<evidence type="ECO:0000313" key="7">
    <source>
        <dbReference type="Proteomes" id="UP001551329"/>
    </source>
</evidence>
<dbReference type="PIRSF" id="PIRSF006232">
    <property type="entry name" value="Pirin"/>
    <property type="match status" value="1"/>
</dbReference>
<evidence type="ECO:0000259" key="5">
    <source>
        <dbReference type="Pfam" id="PF05726"/>
    </source>
</evidence>
<evidence type="ECO:0000256" key="2">
    <source>
        <dbReference type="RuleBase" id="RU003457"/>
    </source>
</evidence>
<comment type="similarity">
    <text evidence="1 2">Belongs to the pirin family.</text>
</comment>
<dbReference type="InterPro" id="IPR003829">
    <property type="entry name" value="Pirin_N_dom"/>
</dbReference>
<dbReference type="CDD" id="cd02909">
    <property type="entry name" value="cupin_pirin_N"/>
    <property type="match status" value="1"/>
</dbReference>
<name>A0ABV3CMB7_9ACTN</name>
<keyword evidence="7" id="KW-1185">Reference proteome</keyword>
<dbReference type="Proteomes" id="UP001551329">
    <property type="component" value="Unassembled WGS sequence"/>
</dbReference>
<dbReference type="InterPro" id="IPR011051">
    <property type="entry name" value="RmlC_Cupin_sf"/>
</dbReference>
<dbReference type="Gene3D" id="2.60.120.10">
    <property type="entry name" value="Jelly Rolls"/>
    <property type="match status" value="2"/>
</dbReference>
<gene>
    <name evidence="6" type="ORF">AB0A88_38270</name>
</gene>
<evidence type="ECO:0000259" key="4">
    <source>
        <dbReference type="Pfam" id="PF02678"/>
    </source>
</evidence>
<accession>A0ABV3CMB7</accession>
<comment type="caution">
    <text evidence="6">The sequence shown here is derived from an EMBL/GenBank/DDBJ whole genome shotgun (WGS) entry which is preliminary data.</text>
</comment>
<feature type="compositionally biased region" description="Low complexity" evidence="3">
    <location>
        <begin position="1"/>
        <end position="18"/>
    </location>
</feature>
<reference evidence="6 7" key="1">
    <citation type="submission" date="2024-06" db="EMBL/GenBank/DDBJ databases">
        <title>The Natural Products Discovery Center: Release of the First 8490 Sequenced Strains for Exploring Actinobacteria Biosynthetic Diversity.</title>
        <authorList>
            <person name="Kalkreuter E."/>
            <person name="Kautsar S.A."/>
            <person name="Yang D."/>
            <person name="Bader C.D."/>
            <person name="Teijaro C.N."/>
            <person name="Fluegel L."/>
            <person name="Davis C.M."/>
            <person name="Simpson J.R."/>
            <person name="Lauterbach L."/>
            <person name="Steele A.D."/>
            <person name="Gui C."/>
            <person name="Meng S."/>
            <person name="Li G."/>
            <person name="Viehrig K."/>
            <person name="Ye F."/>
            <person name="Su P."/>
            <person name="Kiefer A.F."/>
            <person name="Nichols A."/>
            <person name="Cepeda A.J."/>
            <person name="Yan W."/>
            <person name="Fan B."/>
            <person name="Jiang Y."/>
            <person name="Adhikari A."/>
            <person name="Zheng C.-J."/>
            <person name="Schuster L."/>
            <person name="Cowan T.M."/>
            <person name="Smanski M.J."/>
            <person name="Chevrette M.G."/>
            <person name="De Carvalho L.P.S."/>
            <person name="Shen B."/>
        </authorList>
    </citation>
    <scope>NUCLEOTIDE SEQUENCE [LARGE SCALE GENOMIC DNA]</scope>
    <source>
        <strain evidence="6 7">NPDC045974</strain>
    </source>
</reference>
<dbReference type="PANTHER" id="PTHR13903:SF8">
    <property type="entry name" value="PIRIN"/>
    <property type="match status" value="1"/>
</dbReference>
<dbReference type="CDD" id="cd02247">
    <property type="entry name" value="cupin_pirin_C"/>
    <property type="match status" value="1"/>
</dbReference>
<dbReference type="RefSeq" id="WP_358475292.1">
    <property type="nucleotide sequence ID" value="NZ_JBEZAE010000051.1"/>
</dbReference>
<organism evidence="6 7">
    <name type="scientific">Streptomyces narbonensis</name>
    <dbReference type="NCBI Taxonomy" id="67333"/>
    <lineage>
        <taxon>Bacteria</taxon>
        <taxon>Bacillati</taxon>
        <taxon>Actinomycetota</taxon>
        <taxon>Actinomycetes</taxon>
        <taxon>Kitasatosporales</taxon>
        <taxon>Streptomycetaceae</taxon>
        <taxon>Streptomyces</taxon>
    </lineage>
</organism>
<dbReference type="Pfam" id="PF02678">
    <property type="entry name" value="Pirin"/>
    <property type="match status" value="1"/>
</dbReference>
<sequence length="317" mass="32984">MPTPTAAATDTATATATDTDTDTDTDTGASATRGVARVIRPLHTYEGAGFPVRRPFPTEELPLLDPFLMLDQVGPTELGPGEAKGAPAHPHRGFETIEYVLDGAIANTDSRGDSTVVRAGGVQWLTAGSGLVHESLPTPEFLASGGRQHMFQIWVNLPAHLKDLPPYSQTAEASELPVATTPDGTTVTVLAGSSHGVIGPFTTRTSVLVAHARLTPGGRTEFTVPAGHNVAVYAMEGAATVSGEPLPDGHLAVLTRDGDRFTVETAGPAAAADVLVLAGEPIGEPIARSGPFVMNTDAEIRQAEEDFARGLMGRMPI</sequence>
<evidence type="ECO:0000313" key="6">
    <source>
        <dbReference type="EMBL" id="MEU7075927.1"/>
    </source>
</evidence>
<evidence type="ECO:0000256" key="3">
    <source>
        <dbReference type="SAM" id="MobiDB-lite"/>
    </source>
</evidence>
<dbReference type="SUPFAM" id="SSF51182">
    <property type="entry name" value="RmlC-like cupins"/>
    <property type="match status" value="1"/>
</dbReference>
<feature type="region of interest" description="Disordered" evidence="3">
    <location>
        <begin position="1"/>
        <end position="32"/>
    </location>
</feature>
<dbReference type="PANTHER" id="PTHR13903">
    <property type="entry name" value="PIRIN-RELATED"/>
    <property type="match status" value="1"/>
</dbReference>
<dbReference type="InterPro" id="IPR014710">
    <property type="entry name" value="RmlC-like_jellyroll"/>
</dbReference>
<dbReference type="InterPro" id="IPR012093">
    <property type="entry name" value="Pirin"/>
</dbReference>
<evidence type="ECO:0000256" key="1">
    <source>
        <dbReference type="ARBA" id="ARBA00008416"/>
    </source>
</evidence>